<dbReference type="AlphaFoldDB" id="A0A1S6IQA0"/>
<evidence type="ECO:0000256" key="1">
    <source>
        <dbReference type="ARBA" id="ARBA00023015"/>
    </source>
</evidence>
<protein>
    <submittedName>
        <fullName evidence="5">Bifunctional transcriptional activator/DNA repair enzyme AdaA</fullName>
        <ecNumber evidence="5">2.1.1.-</ecNumber>
    </submittedName>
</protein>
<reference evidence="5 6" key="1">
    <citation type="journal article" date="2014" name="Int. J. Syst. Evol. Microbiol.">
        <title>Jeotgalibaca dankookensis gen. nov., sp. nov., a member of the family Carnobacteriaceae, isolated from seujeot (Korean traditional food).</title>
        <authorList>
            <person name="Lee D.G."/>
            <person name="Trujillo M.E."/>
            <person name="Kang H."/>
            <person name="Ahn T.Y."/>
        </authorList>
    </citation>
    <scope>NUCLEOTIDE SEQUENCE [LARGE SCALE GENOMIC DNA]</scope>
    <source>
        <strain evidence="5 6">EX-07</strain>
    </source>
</reference>
<dbReference type="SUPFAM" id="SSF46689">
    <property type="entry name" value="Homeodomain-like"/>
    <property type="match status" value="2"/>
</dbReference>
<evidence type="ECO:0000256" key="3">
    <source>
        <dbReference type="ARBA" id="ARBA00023163"/>
    </source>
</evidence>
<proteinExistence type="predicted"/>
<dbReference type="GO" id="GO:0032259">
    <property type="term" value="P:methylation"/>
    <property type="evidence" value="ECO:0007669"/>
    <property type="project" value="UniProtKB-KW"/>
</dbReference>
<dbReference type="SMART" id="SM00342">
    <property type="entry name" value="HTH_ARAC"/>
    <property type="match status" value="1"/>
</dbReference>
<dbReference type="Gene3D" id="1.10.10.60">
    <property type="entry name" value="Homeodomain-like"/>
    <property type="match status" value="2"/>
</dbReference>
<gene>
    <name evidence="5" type="primary">adaA</name>
    <name evidence="5" type="ORF">BW727_101351</name>
</gene>
<organism evidence="5 6">
    <name type="scientific">Jeotgalibaca dankookensis</name>
    <dbReference type="NCBI Taxonomy" id="708126"/>
    <lineage>
        <taxon>Bacteria</taxon>
        <taxon>Bacillati</taxon>
        <taxon>Bacillota</taxon>
        <taxon>Bacilli</taxon>
        <taxon>Lactobacillales</taxon>
        <taxon>Carnobacteriaceae</taxon>
        <taxon>Jeotgalibaca</taxon>
    </lineage>
</organism>
<dbReference type="PROSITE" id="PS01124">
    <property type="entry name" value="HTH_ARAC_FAMILY_2"/>
    <property type="match status" value="1"/>
</dbReference>
<evidence type="ECO:0000259" key="4">
    <source>
        <dbReference type="PROSITE" id="PS01124"/>
    </source>
</evidence>
<evidence type="ECO:0000313" key="6">
    <source>
        <dbReference type="Proteomes" id="UP000188993"/>
    </source>
</evidence>
<dbReference type="PANTHER" id="PTHR43280:SF28">
    <property type="entry name" value="HTH-TYPE TRANSCRIPTIONAL ACTIVATOR RHAS"/>
    <property type="match status" value="1"/>
</dbReference>
<evidence type="ECO:0000256" key="2">
    <source>
        <dbReference type="ARBA" id="ARBA00023125"/>
    </source>
</evidence>
<dbReference type="PRINTS" id="PR00032">
    <property type="entry name" value="HTHARAC"/>
</dbReference>
<dbReference type="STRING" id="708126.BW727_101351"/>
<dbReference type="GO" id="GO:0008168">
    <property type="term" value="F:methyltransferase activity"/>
    <property type="evidence" value="ECO:0007669"/>
    <property type="project" value="UniProtKB-KW"/>
</dbReference>
<evidence type="ECO:0000313" key="5">
    <source>
        <dbReference type="EMBL" id="AQS53718.1"/>
    </source>
</evidence>
<dbReference type="PANTHER" id="PTHR43280">
    <property type="entry name" value="ARAC-FAMILY TRANSCRIPTIONAL REGULATOR"/>
    <property type="match status" value="1"/>
</dbReference>
<keyword evidence="1" id="KW-0805">Transcription regulation</keyword>
<dbReference type="GO" id="GO:0043565">
    <property type="term" value="F:sequence-specific DNA binding"/>
    <property type="evidence" value="ECO:0007669"/>
    <property type="project" value="InterPro"/>
</dbReference>
<dbReference type="KEGG" id="jda:BW727_101351"/>
<dbReference type="InterPro" id="IPR014710">
    <property type="entry name" value="RmlC-like_jellyroll"/>
</dbReference>
<dbReference type="Proteomes" id="UP000188993">
    <property type="component" value="Chromosome"/>
</dbReference>
<accession>A0A1S6IQA0</accession>
<dbReference type="RefSeq" id="WP_062468573.1">
    <property type="nucleotide sequence ID" value="NZ_BBYN01000009.1"/>
</dbReference>
<keyword evidence="3" id="KW-0804">Transcription</keyword>
<dbReference type="InterPro" id="IPR020449">
    <property type="entry name" value="Tscrpt_reg_AraC-type_HTH"/>
</dbReference>
<feature type="domain" description="HTH araC/xylS-type" evidence="4">
    <location>
        <begin position="176"/>
        <end position="274"/>
    </location>
</feature>
<keyword evidence="2" id="KW-0238">DNA-binding</keyword>
<sequence>MSNRVYEIAAPTEEKISTKVFYVTEAKYEHDWHSTFHSHFFTELIYVTKGKGYFMVPNKKFPIQEKSLIIVNENVDHTEMSDPDGKLEYIAIGIQDILFSSKHSDQFESFFIYNITKDLKIINELFNIILLEAKRNLDSNADITKNLLEVLLVYLNRNNSIEFNKTDQSVVNKNISLIKHHIDNNFQDSLTLDDLATIGHMNKYYLAHTFKSTLGMSPIEYLNEVRINRSRYLLGSTDHPISMIAGFAGFSSPSYFSQSFKRKTGYTPIQYRTLQKKGHQSKKE</sequence>
<dbReference type="InterPro" id="IPR037923">
    <property type="entry name" value="HTH-like"/>
</dbReference>
<dbReference type="Pfam" id="PF12833">
    <property type="entry name" value="HTH_18"/>
    <property type="match status" value="1"/>
</dbReference>
<dbReference type="Gene3D" id="2.60.120.10">
    <property type="entry name" value="Jelly Rolls"/>
    <property type="match status" value="1"/>
</dbReference>
<dbReference type="InterPro" id="IPR009057">
    <property type="entry name" value="Homeodomain-like_sf"/>
</dbReference>
<dbReference type="Pfam" id="PF02311">
    <property type="entry name" value="AraC_binding"/>
    <property type="match status" value="1"/>
</dbReference>
<dbReference type="SUPFAM" id="SSF51215">
    <property type="entry name" value="Regulatory protein AraC"/>
    <property type="match status" value="1"/>
</dbReference>
<dbReference type="InterPro" id="IPR018060">
    <property type="entry name" value="HTH_AraC"/>
</dbReference>
<dbReference type="InterPro" id="IPR003313">
    <property type="entry name" value="AraC-bd"/>
</dbReference>
<keyword evidence="5" id="KW-0808">Transferase</keyword>
<name>A0A1S6IQA0_9LACT</name>
<dbReference type="OrthoDB" id="182534at2"/>
<dbReference type="EC" id="2.1.1.-" evidence="5"/>
<dbReference type="GO" id="GO:0003700">
    <property type="term" value="F:DNA-binding transcription factor activity"/>
    <property type="evidence" value="ECO:0007669"/>
    <property type="project" value="InterPro"/>
</dbReference>
<keyword evidence="6" id="KW-1185">Reference proteome</keyword>
<dbReference type="EMBL" id="CP019728">
    <property type="protein sequence ID" value="AQS53718.1"/>
    <property type="molecule type" value="Genomic_DNA"/>
</dbReference>
<keyword evidence="5" id="KW-0489">Methyltransferase</keyword>